<comment type="similarity">
    <text evidence="1">Belongs to the stanniocalcin family.</text>
</comment>
<feature type="signal peptide" evidence="5">
    <location>
        <begin position="1"/>
        <end position="19"/>
    </location>
</feature>
<dbReference type="GO" id="GO:0006874">
    <property type="term" value="P:intracellular calcium ion homeostasis"/>
    <property type="evidence" value="ECO:0007669"/>
    <property type="project" value="TreeGrafter"/>
</dbReference>
<dbReference type="PANTHER" id="PTHR11245:SF6">
    <property type="entry name" value="DUF19 DOMAIN-CONTAINING PROTEIN"/>
    <property type="match status" value="1"/>
</dbReference>
<dbReference type="OrthoDB" id="9970481at2759"/>
<proteinExistence type="inferred from homology"/>
<dbReference type="AlphaFoldDB" id="V3ZNJ6"/>
<feature type="chain" id="PRO_5004717880" description="Stanniocalcin-like protein" evidence="5">
    <location>
        <begin position="20"/>
        <end position="189"/>
    </location>
</feature>
<dbReference type="GeneID" id="20241307"/>
<keyword evidence="7" id="KW-1185">Reference proteome</keyword>
<dbReference type="GO" id="GO:0005179">
    <property type="term" value="F:hormone activity"/>
    <property type="evidence" value="ECO:0007669"/>
    <property type="project" value="UniProtKB-KW"/>
</dbReference>
<keyword evidence="4" id="KW-1015">Disulfide bond</keyword>
<evidence type="ECO:0000256" key="1">
    <source>
        <dbReference type="ARBA" id="ARBA00008693"/>
    </source>
</evidence>
<dbReference type="RefSeq" id="XP_009066924.1">
    <property type="nucleotide sequence ID" value="XM_009068676.1"/>
</dbReference>
<evidence type="ECO:0000256" key="3">
    <source>
        <dbReference type="ARBA" id="ARBA00022702"/>
    </source>
</evidence>
<dbReference type="Proteomes" id="UP000030746">
    <property type="component" value="Unassembled WGS sequence"/>
</dbReference>
<gene>
    <name evidence="6" type="ORF">LOTGIDRAFT_170051</name>
</gene>
<evidence type="ECO:0000256" key="4">
    <source>
        <dbReference type="ARBA" id="ARBA00023157"/>
    </source>
</evidence>
<evidence type="ECO:0000256" key="5">
    <source>
        <dbReference type="SAM" id="SignalP"/>
    </source>
</evidence>
<comment type="subunit">
    <text evidence="2">Homodimer; disulfide-linked.</text>
</comment>
<dbReference type="STRING" id="225164.V3ZNJ6"/>
<reference evidence="6 7" key="1">
    <citation type="journal article" date="2013" name="Nature">
        <title>Insights into bilaterian evolution from three spiralian genomes.</title>
        <authorList>
            <person name="Simakov O."/>
            <person name="Marletaz F."/>
            <person name="Cho S.J."/>
            <person name="Edsinger-Gonzales E."/>
            <person name="Havlak P."/>
            <person name="Hellsten U."/>
            <person name="Kuo D.H."/>
            <person name="Larsson T."/>
            <person name="Lv J."/>
            <person name="Arendt D."/>
            <person name="Savage R."/>
            <person name="Osoegawa K."/>
            <person name="de Jong P."/>
            <person name="Grimwood J."/>
            <person name="Chapman J.A."/>
            <person name="Shapiro H."/>
            <person name="Aerts A."/>
            <person name="Otillar R.P."/>
            <person name="Terry A.Y."/>
            <person name="Boore J.L."/>
            <person name="Grigoriev I.V."/>
            <person name="Lindberg D.R."/>
            <person name="Seaver E.C."/>
            <person name="Weisblat D.A."/>
            <person name="Putnam N.H."/>
            <person name="Rokhsar D.S."/>
        </authorList>
    </citation>
    <scope>NUCLEOTIDE SEQUENCE [LARGE SCALE GENOMIC DNA]</scope>
</reference>
<evidence type="ECO:0008006" key="8">
    <source>
        <dbReference type="Google" id="ProtNLM"/>
    </source>
</evidence>
<name>V3ZNJ6_LOTGI</name>
<dbReference type="PANTHER" id="PTHR11245">
    <property type="entry name" value="STANNIOCALCIN"/>
    <property type="match status" value="1"/>
</dbReference>
<dbReference type="InterPro" id="IPR004978">
    <property type="entry name" value="Stanniocalcin"/>
</dbReference>
<dbReference type="Pfam" id="PF03298">
    <property type="entry name" value="Stanniocalcin"/>
    <property type="match status" value="1"/>
</dbReference>
<sequence length="189" mass="21756">MKMINIFIVVYCLISPCLGFWLSSKTVDPKVDISTECINKALTGDCGFFTCFEERLPCGEYGYAESYGGKYCWQFQQSHHLFTKKGVEFVEKLTRCHMNRSITSYRQNQIECFSHYDQSFVIMGDCYVESGFCDVVIDNFMSLARILEPKDFTNYRVVREVFRAAKQCPNNISGGIISKFLSYKRGSSL</sequence>
<dbReference type="CTD" id="20241307"/>
<evidence type="ECO:0000313" key="7">
    <source>
        <dbReference type="Proteomes" id="UP000030746"/>
    </source>
</evidence>
<evidence type="ECO:0000256" key="2">
    <source>
        <dbReference type="ARBA" id="ARBA00011748"/>
    </source>
</evidence>
<protein>
    <recommendedName>
        <fullName evidence="8">Stanniocalcin-like protein</fullName>
    </recommendedName>
</protein>
<dbReference type="EMBL" id="KB203918">
    <property type="protein sequence ID" value="ESO82421.1"/>
    <property type="molecule type" value="Genomic_DNA"/>
</dbReference>
<organism evidence="6 7">
    <name type="scientific">Lottia gigantea</name>
    <name type="common">Giant owl limpet</name>
    <dbReference type="NCBI Taxonomy" id="225164"/>
    <lineage>
        <taxon>Eukaryota</taxon>
        <taxon>Metazoa</taxon>
        <taxon>Spiralia</taxon>
        <taxon>Lophotrochozoa</taxon>
        <taxon>Mollusca</taxon>
        <taxon>Gastropoda</taxon>
        <taxon>Patellogastropoda</taxon>
        <taxon>Lottioidea</taxon>
        <taxon>Lottiidae</taxon>
        <taxon>Lottia</taxon>
    </lineage>
</organism>
<keyword evidence="3" id="KW-0372">Hormone</keyword>
<accession>V3ZNJ6</accession>
<dbReference type="GO" id="GO:0005615">
    <property type="term" value="C:extracellular space"/>
    <property type="evidence" value="ECO:0007669"/>
    <property type="project" value="TreeGrafter"/>
</dbReference>
<evidence type="ECO:0000313" key="6">
    <source>
        <dbReference type="EMBL" id="ESO82421.1"/>
    </source>
</evidence>
<dbReference type="HOGENOM" id="CLU_110800_0_0_1"/>
<keyword evidence="5" id="KW-0732">Signal</keyword>
<dbReference type="KEGG" id="lgi:LOTGIDRAFT_170051"/>
<dbReference type="OMA" id="CARFERV"/>